<reference evidence="2 3" key="1">
    <citation type="journal article" date="2015" name="Int. J. Syst. Evol. Microbiol.">
        <title>Novibacillus thermophilus gen. nov., sp. nov., a Gram-staining-negative and moderately thermophilic member of the family Thermoactinomycetaceae.</title>
        <authorList>
            <person name="Yang G."/>
            <person name="Chen J."/>
            <person name="Zhou S."/>
        </authorList>
    </citation>
    <scope>NUCLEOTIDE SEQUENCE [LARGE SCALE GENOMIC DNA]</scope>
    <source>
        <strain evidence="2 3">SG-1</strain>
    </source>
</reference>
<dbReference type="InterPro" id="IPR027434">
    <property type="entry name" value="Homing_endonucl"/>
</dbReference>
<sequence length="106" mass="12592">MSIYKRNSLIIGKLLGDGSLSKKRSARLIFTHAFRDKAYADHCYRLLSTYFPFGKRQPYEKQYLDSRTGRVYRRIQYQSKVSPFLTEMYGLWYVKKQKTDSEINSS</sequence>
<dbReference type="Proteomes" id="UP000188603">
    <property type="component" value="Chromosome"/>
</dbReference>
<feature type="domain" description="Homing endonuclease LAGLIDADG" evidence="1">
    <location>
        <begin position="8"/>
        <end position="99"/>
    </location>
</feature>
<keyword evidence="3" id="KW-1185">Reference proteome</keyword>
<gene>
    <name evidence="2" type="ORF">B0W44_03665</name>
</gene>
<organism evidence="2 3">
    <name type="scientific">Novibacillus thermophilus</name>
    <dbReference type="NCBI Taxonomy" id="1471761"/>
    <lineage>
        <taxon>Bacteria</taxon>
        <taxon>Bacillati</taxon>
        <taxon>Bacillota</taxon>
        <taxon>Bacilli</taxon>
        <taxon>Bacillales</taxon>
        <taxon>Thermoactinomycetaceae</taxon>
        <taxon>Novibacillus</taxon>
    </lineage>
</organism>
<dbReference type="EMBL" id="CP019699">
    <property type="protein sequence ID" value="AQS55001.1"/>
    <property type="molecule type" value="Genomic_DNA"/>
</dbReference>
<proteinExistence type="predicted"/>
<evidence type="ECO:0000313" key="2">
    <source>
        <dbReference type="EMBL" id="AQS55001.1"/>
    </source>
</evidence>
<dbReference type="Gene3D" id="3.10.28.10">
    <property type="entry name" value="Homing endonucleases"/>
    <property type="match status" value="1"/>
</dbReference>
<dbReference type="Pfam" id="PF03161">
    <property type="entry name" value="LAGLIDADG_2"/>
    <property type="match status" value="1"/>
</dbReference>
<dbReference type="InterPro" id="IPR004860">
    <property type="entry name" value="LAGLIDADG_dom"/>
</dbReference>
<dbReference type="GO" id="GO:0004519">
    <property type="term" value="F:endonuclease activity"/>
    <property type="evidence" value="ECO:0007669"/>
    <property type="project" value="InterPro"/>
</dbReference>
<accession>A0A1U9K4M6</accession>
<dbReference type="SUPFAM" id="SSF55608">
    <property type="entry name" value="Homing endonucleases"/>
    <property type="match status" value="1"/>
</dbReference>
<evidence type="ECO:0000313" key="3">
    <source>
        <dbReference type="Proteomes" id="UP000188603"/>
    </source>
</evidence>
<evidence type="ECO:0000259" key="1">
    <source>
        <dbReference type="Pfam" id="PF03161"/>
    </source>
</evidence>
<dbReference type="KEGG" id="ntr:B0W44_03665"/>
<protein>
    <recommendedName>
        <fullName evidence="1">Homing endonuclease LAGLIDADG domain-containing protein</fullName>
    </recommendedName>
</protein>
<name>A0A1U9K4M6_9BACL</name>
<dbReference type="RefSeq" id="WP_169835402.1">
    <property type="nucleotide sequence ID" value="NZ_CP019699.1"/>
</dbReference>
<dbReference type="AlphaFoldDB" id="A0A1U9K4M6"/>